<organism evidence="1 2">
    <name type="scientific">Endozoicomonas lisbonensis</name>
    <dbReference type="NCBI Taxonomy" id="3120522"/>
    <lineage>
        <taxon>Bacteria</taxon>
        <taxon>Pseudomonadati</taxon>
        <taxon>Pseudomonadota</taxon>
        <taxon>Gammaproteobacteria</taxon>
        <taxon>Oceanospirillales</taxon>
        <taxon>Endozoicomonadaceae</taxon>
        <taxon>Endozoicomonas</taxon>
    </lineage>
</organism>
<name>A0ABV2SMM3_9GAMM</name>
<dbReference type="EMBL" id="JBEWTB010000002">
    <property type="protein sequence ID" value="MET4759006.1"/>
    <property type="molecule type" value="Genomic_DNA"/>
</dbReference>
<sequence length="34" mass="3840">MKVLLALGIIFGLYPNKRDILMAQFGKLREGLYG</sequence>
<accession>A0ABV2SMM3</accession>
<keyword evidence="2" id="KW-1185">Reference proteome</keyword>
<comment type="caution">
    <text evidence="1">The sequence shown here is derived from an EMBL/GenBank/DDBJ whole genome shotgun (WGS) entry which is preliminary data.</text>
</comment>
<reference evidence="1 2" key="1">
    <citation type="submission" date="2024-06" db="EMBL/GenBank/DDBJ databases">
        <title>Genomic Encyclopedia of Type Strains, Phase V (KMG-V): Genome sequencing to study the core and pangenomes of soil and plant-associated prokaryotes.</title>
        <authorList>
            <person name="Whitman W."/>
        </authorList>
    </citation>
    <scope>NUCLEOTIDE SEQUENCE [LARGE SCALE GENOMIC DNA]</scope>
    <source>
        <strain evidence="1 2">NE40</strain>
    </source>
</reference>
<protein>
    <submittedName>
        <fullName evidence="1">Uncharacterized protein</fullName>
    </submittedName>
</protein>
<dbReference type="Proteomes" id="UP001549366">
    <property type="component" value="Unassembled WGS sequence"/>
</dbReference>
<proteinExistence type="predicted"/>
<evidence type="ECO:0000313" key="2">
    <source>
        <dbReference type="Proteomes" id="UP001549366"/>
    </source>
</evidence>
<evidence type="ECO:0000313" key="1">
    <source>
        <dbReference type="EMBL" id="MET4759006.1"/>
    </source>
</evidence>
<gene>
    <name evidence="1" type="ORF">V5J35_004198</name>
</gene>